<dbReference type="GO" id="GO:0006508">
    <property type="term" value="P:proteolysis"/>
    <property type="evidence" value="ECO:0007669"/>
    <property type="project" value="UniProtKB-KW"/>
</dbReference>
<dbReference type="InterPro" id="IPR050131">
    <property type="entry name" value="Peptidase_S8_subtilisin-like"/>
</dbReference>
<dbReference type="GO" id="GO:0004252">
    <property type="term" value="F:serine-type endopeptidase activity"/>
    <property type="evidence" value="ECO:0007669"/>
    <property type="project" value="UniProtKB-UniRule"/>
</dbReference>
<dbReference type="PROSITE" id="PS00136">
    <property type="entry name" value="SUBTILASE_ASP"/>
    <property type="match status" value="1"/>
</dbReference>
<comment type="caution">
    <text evidence="9">The sequence shown here is derived from an EMBL/GenBank/DDBJ whole genome shotgun (WGS) entry which is preliminary data.</text>
</comment>
<evidence type="ECO:0000256" key="3">
    <source>
        <dbReference type="ARBA" id="ARBA00022801"/>
    </source>
</evidence>
<feature type="active site" description="Charge relay system" evidence="5 6">
    <location>
        <position position="417"/>
    </location>
</feature>
<keyword evidence="4 6" id="KW-0720">Serine protease</keyword>
<evidence type="ECO:0000256" key="7">
    <source>
        <dbReference type="RuleBase" id="RU003355"/>
    </source>
</evidence>
<comment type="similarity">
    <text evidence="1 6 7">Belongs to the peptidase S8 family.</text>
</comment>
<keyword evidence="10" id="KW-1185">Reference proteome</keyword>
<dbReference type="InterPro" id="IPR036852">
    <property type="entry name" value="Peptidase_S8/S53_dom_sf"/>
</dbReference>
<dbReference type="OrthoDB" id="9795680at2"/>
<feature type="active site" description="Charge relay system" evidence="5 6">
    <location>
        <position position="223"/>
    </location>
</feature>
<dbReference type="Proteomes" id="UP000316639">
    <property type="component" value="Unassembled WGS sequence"/>
</dbReference>
<evidence type="ECO:0000256" key="2">
    <source>
        <dbReference type="ARBA" id="ARBA00022670"/>
    </source>
</evidence>
<evidence type="ECO:0000256" key="6">
    <source>
        <dbReference type="PROSITE-ProRule" id="PRU01240"/>
    </source>
</evidence>
<dbReference type="InterPro" id="IPR023828">
    <property type="entry name" value="Peptidase_S8_Ser-AS"/>
</dbReference>
<dbReference type="Pfam" id="PF00082">
    <property type="entry name" value="Peptidase_S8"/>
    <property type="match status" value="1"/>
</dbReference>
<feature type="active site" description="Charge relay system" evidence="5 6">
    <location>
        <position position="255"/>
    </location>
</feature>
<dbReference type="AlphaFoldDB" id="A0A563ELK0"/>
<dbReference type="InterPro" id="IPR023827">
    <property type="entry name" value="Peptidase_S8_Asp-AS"/>
</dbReference>
<evidence type="ECO:0000313" key="9">
    <source>
        <dbReference type="EMBL" id="TWP48122.1"/>
    </source>
</evidence>
<feature type="domain" description="Peptidase S8/S53" evidence="8">
    <location>
        <begin position="214"/>
        <end position="464"/>
    </location>
</feature>
<dbReference type="PROSITE" id="PS00138">
    <property type="entry name" value="SUBTILASE_SER"/>
    <property type="match status" value="1"/>
</dbReference>
<keyword evidence="3 6" id="KW-0378">Hydrolase</keyword>
<proteinExistence type="inferred from homology"/>
<evidence type="ECO:0000256" key="4">
    <source>
        <dbReference type="ARBA" id="ARBA00022825"/>
    </source>
</evidence>
<dbReference type="PANTHER" id="PTHR43806">
    <property type="entry name" value="PEPTIDASE S8"/>
    <property type="match status" value="1"/>
</dbReference>
<reference evidence="9 10" key="1">
    <citation type="submission" date="2019-07" db="EMBL/GenBank/DDBJ databases">
        <title>Lentzea xizangensis sp. nov., isolated from Qinghai-Tibetan Plateau Soils.</title>
        <authorList>
            <person name="Huang J."/>
        </authorList>
    </citation>
    <scope>NUCLEOTIDE SEQUENCE [LARGE SCALE GENOMIC DNA]</scope>
    <source>
        <strain evidence="9 10">FXJ1.1311</strain>
    </source>
</reference>
<dbReference type="InterPro" id="IPR015500">
    <property type="entry name" value="Peptidase_S8_subtilisin-rel"/>
</dbReference>
<evidence type="ECO:0000256" key="1">
    <source>
        <dbReference type="ARBA" id="ARBA00011073"/>
    </source>
</evidence>
<dbReference type="SUPFAM" id="SSF52743">
    <property type="entry name" value="Subtilisin-like"/>
    <property type="match status" value="1"/>
</dbReference>
<evidence type="ECO:0000313" key="10">
    <source>
        <dbReference type="Proteomes" id="UP000316639"/>
    </source>
</evidence>
<sequence>MLTGRCLLSSNQLRRRGRWGSAAVALLGLILAAAVVNPAVAQQQSTMGGQAPAQAKSDQTRSVTLITGDRVVVQDGKPTAIVRAKGRENVKFVHQRYGGHTYVLPEDALEPVASGKVDRRLFDVTGLIQFGYDDAKRKTLPVLVTRDAAAGVQVTRALAGTELSAAQAPRTADSWQALAAGAGKVWLDGMRTTSLDKSTKQIGAPAAWQAGYTGKGVKVAVLDTGVDADHPDLKGKQLTEKNFTEDPDNTDTVGHGTHVAATIASGDATFRGVAPDAQILDGKVCTEGGCAESWILDGMRWAAEQGADVVNMSLGGMDTPDVDPLEDAVNKLSAQYGTLFVIAAGNSYTFEPVSSPSTADAALSVGAVDRDDSLAPFSSRGPRKGDGAVKPEVTAPGVGIVAAKAGTTERLAASGTSMATPHTAGAAALLAQQHPDWTGAQIKAQLIASAKPNPANTAFEQGAGRIDVAKAITQTITADPVTVALGNQPWPHNDDKPVTKEVTYRNSGTSDVALDLRIDSNAPAGMLAVSPAKLTVPAGGSAKASVTGDSRVGTTDGAFSGAVVASSGAVSARTPVGIQREVESYNVTVNTTGRDGKPTENHRTLLINVDGPGFVDVPREADGNAVVRVPKGHYYAESLLLGAPGAKAIDVETYSDVDVTRDLVVDFDARKAKPISITGPDPAVTQTDAVIVHNRTGKGGGLFSGVSLGTFEDVGVAGFGPKLTAKEFTAGFSAGFTSADATRHVYAFEENGLTPTGYAKKVSRPELAEVRTKIGPLIAGRHGVFGVGPVFPSGNGFTALYESPAPGSVKYLVNTEKGFQWGRSYWQLKGQEFPPEVVLGAPAETYRASRSYDERINFAVFGPALNSEFANIGRQGDNIGVGVPMHAEQADGRGNSYVFDTASTKLYRDGKLIGQSPYPSNGLFENVPGGAATFKVDGEITRSTTETSTKVTTSWTFRSDTVPGNEFKSVPLSVVRFEPELSDSNSAQAGKLLRVPLRVQQSKGADNGRINRVTVEVSFDDGKTWQRVPVVGGKALVHNPGKAGFASLRAKASDTLGNCSEVTVIRAYKIA</sequence>
<dbReference type="InterPro" id="IPR000209">
    <property type="entry name" value="Peptidase_S8/S53_dom"/>
</dbReference>
<name>A0A563ELK0_9PSEU</name>
<evidence type="ECO:0000259" key="8">
    <source>
        <dbReference type="Pfam" id="PF00082"/>
    </source>
</evidence>
<organism evidence="9 10">
    <name type="scientific">Lentzea tibetensis</name>
    <dbReference type="NCBI Taxonomy" id="2591470"/>
    <lineage>
        <taxon>Bacteria</taxon>
        <taxon>Bacillati</taxon>
        <taxon>Actinomycetota</taxon>
        <taxon>Actinomycetes</taxon>
        <taxon>Pseudonocardiales</taxon>
        <taxon>Pseudonocardiaceae</taxon>
        <taxon>Lentzea</taxon>
    </lineage>
</organism>
<dbReference type="EMBL" id="VOBR01000022">
    <property type="protein sequence ID" value="TWP48122.1"/>
    <property type="molecule type" value="Genomic_DNA"/>
</dbReference>
<dbReference type="PRINTS" id="PR00723">
    <property type="entry name" value="SUBTILISIN"/>
</dbReference>
<accession>A0A563ELK0</accession>
<protein>
    <submittedName>
        <fullName evidence="9">S8 family serine peptidase</fullName>
    </submittedName>
</protein>
<dbReference type="Gene3D" id="3.40.50.200">
    <property type="entry name" value="Peptidase S8/S53 domain"/>
    <property type="match status" value="1"/>
</dbReference>
<gene>
    <name evidence="9" type="ORF">FKR81_29520</name>
</gene>
<keyword evidence="2 6" id="KW-0645">Protease</keyword>
<dbReference type="PROSITE" id="PS51892">
    <property type="entry name" value="SUBTILASE"/>
    <property type="match status" value="1"/>
</dbReference>
<dbReference type="PANTHER" id="PTHR43806:SF11">
    <property type="entry name" value="CEREVISIN-RELATED"/>
    <property type="match status" value="1"/>
</dbReference>
<evidence type="ECO:0000256" key="5">
    <source>
        <dbReference type="PIRSR" id="PIRSR615500-1"/>
    </source>
</evidence>